<proteinExistence type="predicted"/>
<evidence type="ECO:0000313" key="1">
    <source>
        <dbReference type="EMBL" id="SVC45225.1"/>
    </source>
</evidence>
<reference evidence="1" key="1">
    <citation type="submission" date="2018-05" db="EMBL/GenBank/DDBJ databases">
        <authorList>
            <person name="Lanie J.A."/>
            <person name="Ng W.-L."/>
            <person name="Kazmierczak K.M."/>
            <person name="Andrzejewski T.M."/>
            <person name="Davidsen T.M."/>
            <person name="Wayne K.J."/>
            <person name="Tettelin H."/>
            <person name="Glass J.I."/>
            <person name="Rusch D."/>
            <person name="Podicherti R."/>
            <person name="Tsui H.-C.T."/>
            <person name="Winkler M.E."/>
        </authorList>
    </citation>
    <scope>NUCLEOTIDE SEQUENCE</scope>
</reference>
<protein>
    <submittedName>
        <fullName evidence="1">Uncharacterized protein</fullName>
    </submittedName>
</protein>
<name>A0A382MB01_9ZZZZ</name>
<accession>A0A382MB01</accession>
<gene>
    <name evidence="1" type="ORF">METZ01_LOCUS298079</name>
</gene>
<feature type="non-terminal residue" evidence="1">
    <location>
        <position position="22"/>
    </location>
</feature>
<sequence length="22" mass="2444">MNDPLVELPLSFQHMSMAGGIR</sequence>
<organism evidence="1">
    <name type="scientific">marine metagenome</name>
    <dbReference type="NCBI Taxonomy" id="408172"/>
    <lineage>
        <taxon>unclassified sequences</taxon>
        <taxon>metagenomes</taxon>
        <taxon>ecological metagenomes</taxon>
    </lineage>
</organism>
<dbReference type="AlphaFoldDB" id="A0A382MB01"/>
<dbReference type="EMBL" id="UINC01092004">
    <property type="protein sequence ID" value="SVC45225.1"/>
    <property type="molecule type" value="Genomic_DNA"/>
</dbReference>